<evidence type="ECO:0000313" key="3">
    <source>
        <dbReference type="Proteomes" id="UP000703661"/>
    </source>
</evidence>
<dbReference type="Proteomes" id="UP000703661">
    <property type="component" value="Unassembled WGS sequence"/>
</dbReference>
<feature type="compositionally biased region" description="Basic residues" evidence="1">
    <location>
        <begin position="279"/>
        <end position="293"/>
    </location>
</feature>
<feature type="compositionally biased region" description="Low complexity" evidence="1">
    <location>
        <begin position="133"/>
        <end position="146"/>
    </location>
</feature>
<reference evidence="2" key="1">
    <citation type="journal article" date="2020" name="Fungal Divers.">
        <title>Resolving the Mortierellaceae phylogeny through synthesis of multi-gene phylogenetics and phylogenomics.</title>
        <authorList>
            <person name="Vandepol N."/>
            <person name="Liber J."/>
            <person name="Desiro A."/>
            <person name="Na H."/>
            <person name="Kennedy M."/>
            <person name="Barry K."/>
            <person name="Grigoriev I.V."/>
            <person name="Miller A.N."/>
            <person name="O'Donnell K."/>
            <person name="Stajich J.E."/>
            <person name="Bonito G."/>
        </authorList>
    </citation>
    <scope>NUCLEOTIDE SEQUENCE</scope>
    <source>
        <strain evidence="2">NRRL 2769</strain>
    </source>
</reference>
<feature type="compositionally biased region" description="Polar residues" evidence="1">
    <location>
        <begin position="302"/>
        <end position="318"/>
    </location>
</feature>
<evidence type="ECO:0000313" key="2">
    <source>
        <dbReference type="EMBL" id="KAG0012257.1"/>
    </source>
</evidence>
<name>A0A9P6SZA3_9FUNG</name>
<comment type="caution">
    <text evidence="2">The sequence shown here is derived from an EMBL/GenBank/DDBJ whole genome shotgun (WGS) entry which is preliminary data.</text>
</comment>
<feature type="compositionally biased region" description="Basic residues" evidence="1">
    <location>
        <begin position="74"/>
        <end position="83"/>
    </location>
</feature>
<evidence type="ECO:0000256" key="1">
    <source>
        <dbReference type="SAM" id="MobiDB-lite"/>
    </source>
</evidence>
<dbReference type="AlphaFoldDB" id="A0A9P6SZA3"/>
<protein>
    <submittedName>
        <fullName evidence="2">Uncharacterized protein</fullName>
    </submittedName>
</protein>
<gene>
    <name evidence="2" type="ORF">BGZ80_000092</name>
</gene>
<feature type="region of interest" description="Disordered" evidence="1">
    <location>
        <begin position="1"/>
        <end position="39"/>
    </location>
</feature>
<feature type="region of interest" description="Disordered" evidence="1">
    <location>
        <begin position="69"/>
        <end position="177"/>
    </location>
</feature>
<proteinExistence type="predicted"/>
<feature type="region of interest" description="Disordered" evidence="1">
    <location>
        <begin position="211"/>
        <end position="322"/>
    </location>
</feature>
<dbReference type="EMBL" id="JAAAID010001012">
    <property type="protein sequence ID" value="KAG0012257.1"/>
    <property type="molecule type" value="Genomic_DNA"/>
</dbReference>
<feature type="compositionally biased region" description="Low complexity" evidence="1">
    <location>
        <begin position="23"/>
        <end position="39"/>
    </location>
</feature>
<accession>A0A9P6SZA3</accession>
<feature type="compositionally biased region" description="Basic and acidic residues" evidence="1">
    <location>
        <begin position="229"/>
        <end position="248"/>
    </location>
</feature>
<keyword evidence="3" id="KW-1185">Reference proteome</keyword>
<organism evidence="2 3">
    <name type="scientific">Entomortierella chlamydospora</name>
    <dbReference type="NCBI Taxonomy" id="101097"/>
    <lineage>
        <taxon>Eukaryota</taxon>
        <taxon>Fungi</taxon>
        <taxon>Fungi incertae sedis</taxon>
        <taxon>Mucoromycota</taxon>
        <taxon>Mortierellomycotina</taxon>
        <taxon>Mortierellomycetes</taxon>
        <taxon>Mortierellales</taxon>
        <taxon>Mortierellaceae</taxon>
        <taxon>Entomortierella</taxon>
    </lineage>
</organism>
<sequence length="353" mass="38451">MDISGSPRESYRSSYHQGRGPMSSTASTSSSSYYSTASSPRSSTAPCSALCHHSKTSYHQHHPSCLHTQQHYGSGHHHHHPACQHHSSTEQSESLLPHGPKPGRATKGVHRFGFPQFRPEMDESHPGSNGKLSMATKTTSTSTSRSGGYGMQRRNLDEDDDMDGMGSSYASEPPKKRLRSTASMLIDAAVETVIFTGAVALSAYQLLTGKGMQGDGRPEQSSFSSGDEDNAHGEATKSQEEDPMEEKLVFQLGTPTSESGRKPRPLSSISLGRNSRVVGYHKAKTPRPYRSRHSYSGPGYNSGHSRSVSTPVRPNTGTEDSDEAFLRMEAKLNSLIAEGKRALNSRIEVWDEE</sequence>